<organism evidence="1 2">
    <name type="scientific">Streptomyces boetiae</name>
    <dbReference type="NCBI Taxonomy" id="3075541"/>
    <lineage>
        <taxon>Bacteria</taxon>
        <taxon>Bacillati</taxon>
        <taxon>Actinomycetota</taxon>
        <taxon>Actinomycetes</taxon>
        <taxon>Kitasatosporales</taxon>
        <taxon>Streptomycetaceae</taxon>
        <taxon>Streptomyces</taxon>
    </lineage>
</organism>
<dbReference type="GO" id="GO:0016787">
    <property type="term" value="F:hydrolase activity"/>
    <property type="evidence" value="ECO:0007669"/>
    <property type="project" value="UniProtKB-KW"/>
</dbReference>
<dbReference type="InterPro" id="IPR006439">
    <property type="entry name" value="HAD-SF_hydro_IA"/>
</dbReference>
<comment type="caution">
    <text evidence="1">The sequence shown here is derived from an EMBL/GenBank/DDBJ whole genome shotgun (WGS) entry which is preliminary data.</text>
</comment>
<dbReference type="EMBL" id="JAVREN010000020">
    <property type="protein sequence ID" value="MDT0308278.1"/>
    <property type="molecule type" value="Genomic_DNA"/>
</dbReference>
<sequence length="224" mass="23971">MTTRRTPPFRGLILDFVGVLTQGVREPLRAWCRASGLPEDAWRATLEDHPRGRALYRDLEAGLMTQAEWNAATAELLGVPPENLMGRAWAQVRPAPGMIALARAARAAGYRVAMLSNSFGLDPYDPYGHAGVWDLFDVAVISEREGIAKPDPEIYRRVLERLGLPASACVFVDDYPRNLLPARALGLTTVLADGGPAATPAALAALLGVPLPSCPAAGTVVPPK</sequence>
<name>A0ABU2LAG1_9ACTN</name>
<dbReference type="SFLD" id="SFLDG01129">
    <property type="entry name" value="C1.5:_HAD__Beta-PGM__Phosphata"/>
    <property type="match status" value="1"/>
</dbReference>
<dbReference type="RefSeq" id="WP_311631228.1">
    <property type="nucleotide sequence ID" value="NZ_JAVREN010000020.1"/>
</dbReference>
<keyword evidence="2" id="KW-1185">Reference proteome</keyword>
<dbReference type="PANTHER" id="PTHR47829:SF1">
    <property type="entry name" value="HAD FAMILY PHOSPHATASE"/>
    <property type="match status" value="1"/>
</dbReference>
<proteinExistence type="predicted"/>
<dbReference type="PRINTS" id="PR00413">
    <property type="entry name" value="HADHALOGNASE"/>
</dbReference>
<dbReference type="Proteomes" id="UP001183388">
    <property type="component" value="Unassembled WGS sequence"/>
</dbReference>
<reference evidence="2" key="1">
    <citation type="submission" date="2023-07" db="EMBL/GenBank/DDBJ databases">
        <title>30 novel species of actinomycetes from the DSMZ collection.</title>
        <authorList>
            <person name="Nouioui I."/>
        </authorList>
    </citation>
    <scope>NUCLEOTIDE SEQUENCE [LARGE SCALE GENOMIC DNA]</scope>
    <source>
        <strain evidence="2">DSM 44917</strain>
    </source>
</reference>
<evidence type="ECO:0000313" key="2">
    <source>
        <dbReference type="Proteomes" id="UP001183388"/>
    </source>
</evidence>
<dbReference type="InterPro" id="IPR036412">
    <property type="entry name" value="HAD-like_sf"/>
</dbReference>
<keyword evidence="1" id="KW-0378">Hydrolase</keyword>
<dbReference type="SFLD" id="SFLDS00003">
    <property type="entry name" value="Haloacid_Dehalogenase"/>
    <property type="match status" value="1"/>
</dbReference>
<accession>A0ABU2LAG1</accession>
<dbReference type="Pfam" id="PF00702">
    <property type="entry name" value="Hydrolase"/>
    <property type="match status" value="1"/>
</dbReference>
<gene>
    <name evidence="1" type="ORF">RM780_15095</name>
</gene>
<evidence type="ECO:0000313" key="1">
    <source>
        <dbReference type="EMBL" id="MDT0308278.1"/>
    </source>
</evidence>
<dbReference type="NCBIfam" id="TIGR01509">
    <property type="entry name" value="HAD-SF-IA-v3"/>
    <property type="match status" value="1"/>
</dbReference>
<dbReference type="InterPro" id="IPR023214">
    <property type="entry name" value="HAD_sf"/>
</dbReference>
<dbReference type="Gene3D" id="3.40.50.1000">
    <property type="entry name" value="HAD superfamily/HAD-like"/>
    <property type="match status" value="1"/>
</dbReference>
<dbReference type="InterPro" id="IPR052898">
    <property type="entry name" value="ACAD10-like"/>
</dbReference>
<protein>
    <submittedName>
        <fullName evidence="1">HAD-IA family hydrolase</fullName>
    </submittedName>
</protein>
<dbReference type="SUPFAM" id="SSF56784">
    <property type="entry name" value="HAD-like"/>
    <property type="match status" value="1"/>
</dbReference>
<dbReference type="PANTHER" id="PTHR47829">
    <property type="entry name" value="HYDROLASE, PUTATIVE (AFU_ORTHOLOGUE AFUA_1G12880)-RELATED"/>
    <property type="match status" value="1"/>
</dbReference>